<dbReference type="InterPro" id="IPR041373">
    <property type="entry name" value="RT_RNaseH"/>
</dbReference>
<evidence type="ECO:0000313" key="9">
    <source>
        <dbReference type="EMBL" id="KAA3480323.1"/>
    </source>
</evidence>
<comment type="caution">
    <text evidence="9">The sequence shown here is derived from an EMBL/GenBank/DDBJ whole genome shotgun (WGS) entry which is preliminary data.</text>
</comment>
<keyword evidence="2" id="KW-0548">Nucleotidyltransferase</keyword>
<dbReference type="InterPro" id="IPR043128">
    <property type="entry name" value="Rev_trsase/Diguanyl_cyclase"/>
</dbReference>
<keyword evidence="10" id="KW-1185">Reference proteome</keyword>
<dbReference type="InterPro" id="IPR041588">
    <property type="entry name" value="Integrase_H2C2"/>
</dbReference>
<proteinExistence type="predicted"/>
<dbReference type="GO" id="GO:0016787">
    <property type="term" value="F:hydrolase activity"/>
    <property type="evidence" value="ECO:0007669"/>
    <property type="project" value="UniProtKB-KW"/>
</dbReference>
<dbReference type="GO" id="GO:0003676">
    <property type="term" value="F:nucleic acid binding"/>
    <property type="evidence" value="ECO:0007669"/>
    <property type="project" value="InterPro"/>
</dbReference>
<name>A0A5B6WFW5_9ROSI</name>
<reference evidence="10" key="1">
    <citation type="journal article" date="2019" name="Plant Biotechnol. J.">
        <title>Genome sequencing of the Australian wild diploid species Gossypium australe highlights disease resistance and delayed gland morphogenesis.</title>
        <authorList>
            <person name="Cai Y."/>
            <person name="Cai X."/>
            <person name="Wang Q."/>
            <person name="Wang P."/>
            <person name="Zhang Y."/>
            <person name="Cai C."/>
            <person name="Xu Y."/>
            <person name="Wang K."/>
            <person name="Zhou Z."/>
            <person name="Wang C."/>
            <person name="Geng S."/>
            <person name="Li B."/>
            <person name="Dong Q."/>
            <person name="Hou Y."/>
            <person name="Wang H."/>
            <person name="Ai P."/>
            <person name="Liu Z."/>
            <person name="Yi F."/>
            <person name="Sun M."/>
            <person name="An G."/>
            <person name="Cheng J."/>
            <person name="Zhang Y."/>
            <person name="Shi Q."/>
            <person name="Xie Y."/>
            <person name="Shi X."/>
            <person name="Chang Y."/>
            <person name="Huang F."/>
            <person name="Chen Y."/>
            <person name="Hong S."/>
            <person name="Mi L."/>
            <person name="Sun Q."/>
            <person name="Zhang L."/>
            <person name="Zhou B."/>
            <person name="Peng R."/>
            <person name="Zhang X."/>
            <person name="Liu F."/>
        </authorList>
    </citation>
    <scope>NUCLEOTIDE SEQUENCE [LARGE SCALE GENOMIC DNA]</scope>
    <source>
        <strain evidence="10">cv. PA1801</strain>
    </source>
</reference>
<evidence type="ECO:0000259" key="7">
    <source>
        <dbReference type="Pfam" id="PF17917"/>
    </source>
</evidence>
<sequence length="609" mass="70658">MKLAFLGHVISASGIWVDPSKISAILEWKLPRNVFEVRSFLGLAGYYRHFVKGFSMIAAPMTKLLQKDVKFEWSNRCQKSFNQLKTLLTEAPVLVQPESEGKVVAYASRQLKPHERNYPTHDLELAAIIFALKLWRHYLLGEKCHVYFDHKKLLKDYELLINYHSGKDNVVTNALSRKSLFALHAMNVDLAMTDDGVIIAELKVRPLFLQQIREAQEVDNDLKAKRSQGGLCVDSDFQIDAEGCLRFKNRICVPKNSDLIRMICDEAHNSRLSIHPGSTKMYNDLKQHYWWHGMKRDISDYVSKCLLCQQVKVEHLGLLQPIMVPEWKWDRVMIDFVVGLLLTSNFSLDKLAELYISQIVRLHGVPVSIVSDRDPRFTSRFWKKLQDALGTKLHFSTAFHPQSNVLKRQPMKHCKGQKCRTPLYWTELSEGKIHGVDLIRETEQKVKVIRESLKAASDRQKLYADLKWKDIEFQIHYVFHVSMLRRYRSDPSHVISPIEVEIQPNLTHEEESIRILARKMKELQNKKISLVKVIWHKHGVEEATWETEESMKEHYPHLFIGKIFGDENPLRGESCNSLNLALIGMVVSGSRIRIGITILYYFKCLLYVN</sequence>
<dbReference type="Gene3D" id="3.30.420.10">
    <property type="entry name" value="Ribonuclease H-like superfamily/Ribonuclease H"/>
    <property type="match status" value="1"/>
</dbReference>
<dbReference type="SUPFAM" id="SSF56672">
    <property type="entry name" value="DNA/RNA polymerases"/>
    <property type="match status" value="1"/>
</dbReference>
<gene>
    <name evidence="9" type="ORF">EPI10_020768</name>
</gene>
<evidence type="ECO:0000256" key="5">
    <source>
        <dbReference type="ARBA" id="ARBA00022801"/>
    </source>
</evidence>
<dbReference type="GO" id="GO:0003964">
    <property type="term" value="F:RNA-directed DNA polymerase activity"/>
    <property type="evidence" value="ECO:0007669"/>
    <property type="project" value="UniProtKB-KW"/>
</dbReference>
<feature type="domain" description="Reverse transcriptase RNase H-like" evidence="7">
    <location>
        <begin position="93"/>
        <end position="153"/>
    </location>
</feature>
<dbReference type="FunFam" id="3.30.70.270:FF:000020">
    <property type="entry name" value="Transposon Tf2-6 polyprotein-like Protein"/>
    <property type="match status" value="1"/>
</dbReference>
<evidence type="ECO:0000256" key="2">
    <source>
        <dbReference type="ARBA" id="ARBA00022695"/>
    </source>
</evidence>
<evidence type="ECO:0000256" key="3">
    <source>
        <dbReference type="ARBA" id="ARBA00022722"/>
    </source>
</evidence>
<dbReference type="SUPFAM" id="SSF53098">
    <property type="entry name" value="Ribonuclease H-like"/>
    <property type="match status" value="1"/>
</dbReference>
<keyword evidence="4" id="KW-0255">Endonuclease</keyword>
<dbReference type="InterPro" id="IPR050951">
    <property type="entry name" value="Retrovirus_Pol_polyprotein"/>
</dbReference>
<evidence type="ECO:0000256" key="1">
    <source>
        <dbReference type="ARBA" id="ARBA00022679"/>
    </source>
</evidence>
<dbReference type="GO" id="GO:0004519">
    <property type="term" value="F:endonuclease activity"/>
    <property type="evidence" value="ECO:0007669"/>
    <property type="project" value="UniProtKB-KW"/>
</dbReference>
<evidence type="ECO:0000313" key="10">
    <source>
        <dbReference type="Proteomes" id="UP000325315"/>
    </source>
</evidence>
<dbReference type="InterPro" id="IPR036397">
    <property type="entry name" value="RNaseH_sf"/>
</dbReference>
<protein>
    <submittedName>
        <fullName evidence="9">DNA/RNA polymerases superfamily protein</fullName>
    </submittedName>
</protein>
<dbReference type="CDD" id="cd09274">
    <property type="entry name" value="RNase_HI_RT_Ty3"/>
    <property type="match status" value="1"/>
</dbReference>
<dbReference type="Pfam" id="PF17917">
    <property type="entry name" value="RT_RNaseH"/>
    <property type="match status" value="1"/>
</dbReference>
<evidence type="ECO:0000256" key="6">
    <source>
        <dbReference type="ARBA" id="ARBA00022918"/>
    </source>
</evidence>
<keyword evidence="3" id="KW-0540">Nuclease</keyword>
<dbReference type="EMBL" id="SMMG02000003">
    <property type="protein sequence ID" value="KAA3480323.1"/>
    <property type="molecule type" value="Genomic_DNA"/>
</dbReference>
<dbReference type="OrthoDB" id="111931at2759"/>
<keyword evidence="6" id="KW-0695">RNA-directed DNA polymerase</keyword>
<dbReference type="Proteomes" id="UP000325315">
    <property type="component" value="Unassembled WGS sequence"/>
</dbReference>
<dbReference type="Gene3D" id="1.10.340.70">
    <property type="match status" value="1"/>
</dbReference>
<keyword evidence="1" id="KW-0808">Transferase</keyword>
<dbReference type="Pfam" id="PF17921">
    <property type="entry name" value="Integrase_H2C2"/>
    <property type="match status" value="1"/>
</dbReference>
<evidence type="ECO:0000256" key="4">
    <source>
        <dbReference type="ARBA" id="ARBA00022759"/>
    </source>
</evidence>
<evidence type="ECO:0000259" key="8">
    <source>
        <dbReference type="Pfam" id="PF17921"/>
    </source>
</evidence>
<dbReference type="PANTHER" id="PTHR37984:SF5">
    <property type="entry name" value="PROTEIN NYNRIN-LIKE"/>
    <property type="match status" value="1"/>
</dbReference>
<accession>A0A5B6WFW5</accession>
<dbReference type="PANTHER" id="PTHR37984">
    <property type="entry name" value="PROTEIN CBG26694"/>
    <property type="match status" value="1"/>
</dbReference>
<dbReference type="AlphaFoldDB" id="A0A5B6WFW5"/>
<dbReference type="InterPro" id="IPR043502">
    <property type="entry name" value="DNA/RNA_pol_sf"/>
</dbReference>
<feature type="domain" description="Integrase zinc-binding" evidence="8">
    <location>
        <begin position="257"/>
        <end position="313"/>
    </location>
</feature>
<dbReference type="Gene3D" id="3.30.70.270">
    <property type="match status" value="1"/>
</dbReference>
<dbReference type="InterPro" id="IPR012337">
    <property type="entry name" value="RNaseH-like_sf"/>
</dbReference>
<organism evidence="9 10">
    <name type="scientific">Gossypium australe</name>
    <dbReference type="NCBI Taxonomy" id="47621"/>
    <lineage>
        <taxon>Eukaryota</taxon>
        <taxon>Viridiplantae</taxon>
        <taxon>Streptophyta</taxon>
        <taxon>Embryophyta</taxon>
        <taxon>Tracheophyta</taxon>
        <taxon>Spermatophyta</taxon>
        <taxon>Magnoliopsida</taxon>
        <taxon>eudicotyledons</taxon>
        <taxon>Gunneridae</taxon>
        <taxon>Pentapetalae</taxon>
        <taxon>rosids</taxon>
        <taxon>malvids</taxon>
        <taxon>Malvales</taxon>
        <taxon>Malvaceae</taxon>
        <taxon>Malvoideae</taxon>
        <taxon>Gossypium</taxon>
    </lineage>
</organism>
<keyword evidence="5" id="KW-0378">Hydrolase</keyword>